<dbReference type="InterPro" id="IPR052189">
    <property type="entry name" value="L-asp_N-monooxygenase_NS-form"/>
</dbReference>
<dbReference type="EMBL" id="MKIN01000021">
    <property type="protein sequence ID" value="OLP50668.1"/>
    <property type="molecule type" value="Genomic_DNA"/>
</dbReference>
<dbReference type="PANTHER" id="PTHR40254:SF1">
    <property type="entry name" value="BLR0577 PROTEIN"/>
    <property type="match status" value="1"/>
</dbReference>
<dbReference type="Proteomes" id="UP000185598">
    <property type="component" value="Unassembled WGS sequence"/>
</dbReference>
<dbReference type="PANTHER" id="PTHR40254">
    <property type="entry name" value="BLR0577 PROTEIN"/>
    <property type="match status" value="1"/>
</dbReference>
<dbReference type="SUPFAM" id="SSF51905">
    <property type="entry name" value="FAD/NAD(P)-binding domain"/>
    <property type="match status" value="1"/>
</dbReference>
<sequence length="484" mass="51855">MSKAVRPGPTAQQTLAIVGGGFAGASVARFLAESGIKDLQILVFEPRETLGAGLAYDTQDPSLRLNVEASRMIAIPDEPSAFADWLKTTSCLTEDPDSVVDGDIVGAPQIFARREAFGRFMADRMAPYLADGAIRHIRETVETVTKVGGRWLLTGNLGAWVEADFLVIAATHPAPKAPRALQSALQGHPRFITNPAAGAALSSIRDQDRVLVVGTGLTAADIVASLSARGHCGEITAFSRRGMASKGHHLAPQSFSCCFSDEECSSARKLLAAVRRTIADAQSQGVTWHAVTDALRKQGLTLWTRLSETERKRFLRHARRLWDVHRYRLPPQAEAVWQQRLADGSLTLSCGRLIKIERGIQTIAVDLVSADKGLVERKPFDWVVLATGPDHASVLKSQSMYLSLESTGHLQADAYGLGIACDTAGRATGIDGLPQDDLFIAGPLARGTFGELMGVPEVARQAELVASGVAEALAVRQNAVKTPS</sequence>
<dbReference type="AlphaFoldDB" id="A0A1Q9A7U8"/>
<comment type="caution">
    <text evidence="2">The sequence shown here is derived from an EMBL/GenBank/DDBJ whole genome shotgun (WGS) entry which is preliminary data.</text>
</comment>
<dbReference type="Pfam" id="PF13454">
    <property type="entry name" value="NAD_binding_9"/>
    <property type="match status" value="1"/>
</dbReference>
<evidence type="ECO:0000259" key="1">
    <source>
        <dbReference type="Pfam" id="PF13454"/>
    </source>
</evidence>
<feature type="domain" description="FAD-dependent urate hydroxylase HpyO/Asp monooxygenase CreE-like FAD/NAD(P)-binding" evidence="1">
    <location>
        <begin position="16"/>
        <end position="172"/>
    </location>
</feature>
<keyword evidence="3" id="KW-1185">Reference proteome</keyword>
<dbReference type="STRING" id="887144.BJF91_13600"/>
<name>A0A1Q9A7U8_9HYPH</name>
<protein>
    <recommendedName>
        <fullName evidence="1">FAD-dependent urate hydroxylase HpyO/Asp monooxygenase CreE-like FAD/NAD(P)-binding domain-containing protein</fullName>
    </recommendedName>
</protein>
<reference evidence="2 3" key="1">
    <citation type="submission" date="2016-09" db="EMBL/GenBank/DDBJ databases">
        <title>Rhizobium oryziradicis sp. nov., isolated from the root of rice.</title>
        <authorList>
            <person name="Zhao J."/>
            <person name="Zhang X."/>
        </authorList>
    </citation>
    <scope>NUCLEOTIDE SEQUENCE [LARGE SCALE GENOMIC DNA]</scope>
    <source>
        <strain evidence="2 3">14971</strain>
    </source>
</reference>
<dbReference type="InterPro" id="IPR036188">
    <property type="entry name" value="FAD/NAD-bd_sf"/>
</dbReference>
<organism evidence="2 3">
    <name type="scientific">Allorhizobium taibaishanense</name>
    <dbReference type="NCBI Taxonomy" id="887144"/>
    <lineage>
        <taxon>Bacteria</taxon>
        <taxon>Pseudomonadati</taxon>
        <taxon>Pseudomonadota</taxon>
        <taxon>Alphaproteobacteria</taxon>
        <taxon>Hyphomicrobiales</taxon>
        <taxon>Rhizobiaceae</taxon>
        <taxon>Rhizobium/Agrobacterium group</taxon>
        <taxon>Allorhizobium</taxon>
    </lineage>
</organism>
<accession>A0A1Q9A7U8</accession>
<dbReference type="InterPro" id="IPR038732">
    <property type="entry name" value="HpyO/CreE_NAD-binding"/>
</dbReference>
<dbReference type="Gene3D" id="3.50.50.60">
    <property type="entry name" value="FAD/NAD(P)-binding domain"/>
    <property type="match status" value="2"/>
</dbReference>
<evidence type="ECO:0000313" key="3">
    <source>
        <dbReference type="Proteomes" id="UP000185598"/>
    </source>
</evidence>
<gene>
    <name evidence="2" type="ORF">BJF91_13600</name>
</gene>
<proteinExistence type="predicted"/>
<evidence type="ECO:0000313" key="2">
    <source>
        <dbReference type="EMBL" id="OLP50668.1"/>
    </source>
</evidence>